<dbReference type="PANTHER" id="PTHR13211:SF0">
    <property type="entry name" value="TELOMERASE CAJAL BODY PROTEIN 1"/>
    <property type="match status" value="1"/>
</dbReference>
<sequence>MHPLVLPSPLVPVRSMMAFDCITTSVDLRDPEDFPMGCSFSPDGSCVLTATALDGEFRLYDTPWRDVNRDRDDLDDEDDREKSEEGRGGGDERDGANCGSLNQNYQPHVAAARNRDNLPSRPRLPWRASLTSHQGGPTPPSSSSSYAWYPRMTSSDPSTAVFVTCRGSSSPIHLIDAYTSELRASYRPYNSVDAMEGPTVVAFSSDGSKVYGTGFRSDRTIAAFDVSIPGKDGMIVRLGKTRRSADGQKGVPSALAFPGGFFGGSREGGGWPSNVFAVGTYSPASIYIYDDRTSGVVPAGTIVLHGGTAVVGHGRSFSRKRRRRPVHPPGGRGDLDDDDRMGAVETTGVDDSFLASTRADWFHTRAGGGVTQLAWAPSASSNPHVLFSASRRSDAVLSWDVRAMSGLDASGNDRVGGRGRGGRRTTCGGLRSYSRGNGDNGTNQRLEFELDDVGRRMFVGSNDEGLVRVYDVSSGRLEGILNVIDDNGATGVGAIKKDAVNGLSYFCNVSGGGAGGKYDGLLAVAVGSRRYDNVQSDDDDYDYDDGRVDRVRRLRERPPGCLQLHGLNITDA</sequence>
<dbReference type="InterPro" id="IPR036322">
    <property type="entry name" value="WD40_repeat_dom_sf"/>
</dbReference>
<dbReference type="EMBL" id="JALLAZ020000148">
    <property type="protein sequence ID" value="KAL3802307.1"/>
    <property type="molecule type" value="Genomic_DNA"/>
</dbReference>
<dbReference type="PANTHER" id="PTHR13211">
    <property type="entry name" value="TELOMERASE CAJAL BODY PROTEIN 1"/>
    <property type="match status" value="1"/>
</dbReference>
<proteinExistence type="predicted"/>
<organism evidence="2 3">
    <name type="scientific">Stephanodiscus triporus</name>
    <dbReference type="NCBI Taxonomy" id="2934178"/>
    <lineage>
        <taxon>Eukaryota</taxon>
        <taxon>Sar</taxon>
        <taxon>Stramenopiles</taxon>
        <taxon>Ochrophyta</taxon>
        <taxon>Bacillariophyta</taxon>
        <taxon>Coscinodiscophyceae</taxon>
        <taxon>Thalassiosirophycidae</taxon>
        <taxon>Stephanodiscales</taxon>
        <taxon>Stephanodiscaceae</taxon>
        <taxon>Stephanodiscus</taxon>
    </lineage>
</organism>
<feature type="region of interest" description="Disordered" evidence="1">
    <location>
        <begin position="66"/>
        <end position="145"/>
    </location>
</feature>
<feature type="region of interest" description="Disordered" evidence="1">
    <location>
        <begin position="411"/>
        <end position="441"/>
    </location>
</feature>
<feature type="compositionally biased region" description="Basic residues" evidence="1">
    <location>
        <begin position="316"/>
        <end position="326"/>
    </location>
</feature>
<reference evidence="2 3" key="1">
    <citation type="submission" date="2024-10" db="EMBL/GenBank/DDBJ databases">
        <title>Updated reference genomes for cyclostephanoid diatoms.</title>
        <authorList>
            <person name="Roberts W.R."/>
            <person name="Alverson A.J."/>
        </authorList>
    </citation>
    <scope>NUCLEOTIDE SEQUENCE [LARGE SCALE GENOMIC DNA]</scope>
    <source>
        <strain evidence="2 3">AJA276-08</strain>
    </source>
</reference>
<feature type="region of interest" description="Disordered" evidence="1">
    <location>
        <begin position="314"/>
        <end position="342"/>
    </location>
</feature>
<comment type="caution">
    <text evidence="2">The sequence shown here is derived from an EMBL/GenBank/DDBJ whole genome shotgun (WGS) entry which is preliminary data.</text>
</comment>
<name>A0ABD3QPZ2_9STRA</name>
<accession>A0ABD3QPZ2</accession>
<feature type="compositionally biased region" description="Basic and acidic residues" evidence="1">
    <location>
        <begin position="80"/>
        <end position="95"/>
    </location>
</feature>
<keyword evidence="3" id="KW-1185">Reference proteome</keyword>
<evidence type="ECO:0000313" key="2">
    <source>
        <dbReference type="EMBL" id="KAL3802307.1"/>
    </source>
</evidence>
<dbReference type="SUPFAM" id="SSF50978">
    <property type="entry name" value="WD40 repeat-like"/>
    <property type="match status" value="1"/>
</dbReference>
<protein>
    <submittedName>
        <fullName evidence="2">Uncharacterized protein</fullName>
    </submittedName>
</protein>
<evidence type="ECO:0000256" key="1">
    <source>
        <dbReference type="SAM" id="MobiDB-lite"/>
    </source>
</evidence>
<dbReference type="InterPro" id="IPR051150">
    <property type="entry name" value="SWT21/TCAB1_mRNA_Telomere"/>
</dbReference>
<dbReference type="AlphaFoldDB" id="A0ABD3QPZ2"/>
<dbReference type="Proteomes" id="UP001530315">
    <property type="component" value="Unassembled WGS sequence"/>
</dbReference>
<gene>
    <name evidence="2" type="ORF">ACHAW5_000029</name>
</gene>
<evidence type="ECO:0000313" key="3">
    <source>
        <dbReference type="Proteomes" id="UP001530315"/>
    </source>
</evidence>